<dbReference type="GO" id="GO:0003723">
    <property type="term" value="F:RNA binding"/>
    <property type="evidence" value="ECO:0007669"/>
    <property type="project" value="TreeGrafter"/>
</dbReference>
<protein>
    <recommendedName>
        <fullName evidence="1">RNA helicase</fullName>
        <ecNumber evidence="1">3.6.4.13</ecNumber>
    </recommendedName>
</protein>
<proteinExistence type="predicted"/>
<dbReference type="PROSITE" id="PS51192">
    <property type="entry name" value="HELICASE_ATP_BIND_1"/>
    <property type="match status" value="1"/>
</dbReference>
<sequence>MISCSKPQFLKPADPLWLEDRLDIDPNHATAFVYNPYISLTLQQQRKQLPIFNNRNHILYLLENYQTLVLVGDTGCGKSTQVPQYLLEAGWAGEAKAIAVTEPRRVAATTLAARVAEEVGCALGDAVGYCIRFDDCFHEGRTKIKFMTEGILVREMMADPLLRKYSVVILDEVHERTLFADIVMGLMKKILRKRKSLKLIVSSATLDAKFLKNFFNNPVKNEGKDTAVIMSVEGRKYPVDIYYLKEPCPDYVRAVVDTAIAINKYEPPGDVLAFLPSQEDVDRAVLMMKEQFEVQSKDVLKLWVLPMYGSLPNSEQLKVFRSTPRGLRKVVVATNIAETSITISGIKYVVDSGFVKVRWFNPATHLDSLVVVAVAKAAAEQRAGRAGRTHSGKVYRLYTKDEFEKMEASSPPEMQRSDLSMAVVQLKALGIDNVLRFNFPSPPPVQNLLCALELLYALDVLDKNGNLTKPCGTTVAEFPVSPLYTKILLMAGEFGCSEEILSILAMLQIQEVFVRPLRGSDAMKARMAKQKFAVAEGDLLTLLNVYCAYVKNRMSRDWCNKYFLHYKGLKRAYRMREQILKLAQNFNIPIVSCSNSVTILRCLTSGLFPNAAYLHYSGVYKTIRGDQELHIHPSSVLYSQEQPKWLLYCETLHTNQSFMRDVTVIQPEWLEELAPHFYQKVTEKDF</sequence>
<keyword evidence="3" id="KW-0378">Hydrolase</keyword>
<dbReference type="GO" id="GO:0071013">
    <property type="term" value="C:catalytic step 2 spliceosome"/>
    <property type="evidence" value="ECO:0007669"/>
    <property type="project" value="TreeGrafter"/>
</dbReference>
<evidence type="ECO:0000256" key="3">
    <source>
        <dbReference type="ARBA" id="ARBA00022801"/>
    </source>
</evidence>
<evidence type="ECO:0000256" key="2">
    <source>
        <dbReference type="ARBA" id="ARBA00022741"/>
    </source>
</evidence>
<keyword evidence="5" id="KW-0067">ATP-binding</keyword>
<dbReference type="CDD" id="cd18791">
    <property type="entry name" value="SF2_C_RHA"/>
    <property type="match status" value="1"/>
</dbReference>
<dbReference type="AlphaFoldDB" id="A0AAN9VXE7"/>
<evidence type="ECO:0000259" key="8">
    <source>
        <dbReference type="PROSITE" id="PS51194"/>
    </source>
</evidence>
<dbReference type="InterPro" id="IPR011709">
    <property type="entry name" value="DEAD-box_helicase_OB_fold"/>
</dbReference>
<keyword evidence="4" id="KW-0347">Helicase</keyword>
<dbReference type="SMART" id="SM00487">
    <property type="entry name" value="DEXDc"/>
    <property type="match status" value="1"/>
</dbReference>
<dbReference type="SUPFAM" id="SSF52540">
    <property type="entry name" value="P-loop containing nucleoside triphosphate hydrolases"/>
    <property type="match status" value="1"/>
</dbReference>
<accession>A0AAN9VXE7</accession>
<dbReference type="FunFam" id="3.40.50.300:FF:002204">
    <property type="entry name" value="Uncharacterized protein, isoform C"/>
    <property type="match status" value="1"/>
</dbReference>
<dbReference type="Pfam" id="PF21010">
    <property type="entry name" value="HA2_C"/>
    <property type="match status" value="1"/>
</dbReference>
<organism evidence="9 10">
    <name type="scientific">Gryllus longicercus</name>
    <dbReference type="NCBI Taxonomy" id="2509291"/>
    <lineage>
        <taxon>Eukaryota</taxon>
        <taxon>Metazoa</taxon>
        <taxon>Ecdysozoa</taxon>
        <taxon>Arthropoda</taxon>
        <taxon>Hexapoda</taxon>
        <taxon>Insecta</taxon>
        <taxon>Pterygota</taxon>
        <taxon>Neoptera</taxon>
        <taxon>Polyneoptera</taxon>
        <taxon>Orthoptera</taxon>
        <taxon>Ensifera</taxon>
        <taxon>Gryllidea</taxon>
        <taxon>Grylloidea</taxon>
        <taxon>Gryllidae</taxon>
        <taxon>Gryllinae</taxon>
        <taxon>Gryllus</taxon>
    </lineage>
</organism>
<evidence type="ECO:0000313" key="9">
    <source>
        <dbReference type="EMBL" id="KAK7869960.1"/>
    </source>
</evidence>
<comment type="catalytic activity">
    <reaction evidence="6">
        <text>ATP + H2O = ADP + phosphate + H(+)</text>
        <dbReference type="Rhea" id="RHEA:13065"/>
        <dbReference type="ChEBI" id="CHEBI:15377"/>
        <dbReference type="ChEBI" id="CHEBI:15378"/>
        <dbReference type="ChEBI" id="CHEBI:30616"/>
        <dbReference type="ChEBI" id="CHEBI:43474"/>
        <dbReference type="ChEBI" id="CHEBI:456216"/>
        <dbReference type="EC" id="3.6.4.13"/>
    </reaction>
</comment>
<dbReference type="PANTHER" id="PTHR18934">
    <property type="entry name" value="ATP-DEPENDENT RNA HELICASE"/>
    <property type="match status" value="1"/>
</dbReference>
<dbReference type="GO" id="GO:0003724">
    <property type="term" value="F:RNA helicase activity"/>
    <property type="evidence" value="ECO:0007669"/>
    <property type="project" value="UniProtKB-EC"/>
</dbReference>
<evidence type="ECO:0000259" key="7">
    <source>
        <dbReference type="PROSITE" id="PS51192"/>
    </source>
</evidence>
<keyword evidence="2" id="KW-0547">Nucleotide-binding</keyword>
<evidence type="ECO:0000256" key="1">
    <source>
        <dbReference type="ARBA" id="ARBA00012552"/>
    </source>
</evidence>
<dbReference type="Pfam" id="PF00270">
    <property type="entry name" value="DEAD"/>
    <property type="match status" value="1"/>
</dbReference>
<feature type="domain" description="Helicase C-terminal" evidence="8">
    <location>
        <begin position="254"/>
        <end position="430"/>
    </location>
</feature>
<dbReference type="SMART" id="SM00490">
    <property type="entry name" value="HELICc"/>
    <property type="match status" value="1"/>
</dbReference>
<dbReference type="InterPro" id="IPR002464">
    <property type="entry name" value="DNA/RNA_helicase_DEAH_CS"/>
</dbReference>
<dbReference type="PROSITE" id="PS00690">
    <property type="entry name" value="DEAH_ATP_HELICASE"/>
    <property type="match status" value="1"/>
</dbReference>
<evidence type="ECO:0000256" key="6">
    <source>
        <dbReference type="ARBA" id="ARBA00047984"/>
    </source>
</evidence>
<dbReference type="Gene3D" id="3.40.50.300">
    <property type="entry name" value="P-loop containing nucleotide triphosphate hydrolases"/>
    <property type="match status" value="2"/>
</dbReference>
<dbReference type="FunFam" id="3.40.50.300:FF:000145">
    <property type="entry name" value="probable ATP-dependent RNA helicase DHX40"/>
    <property type="match status" value="1"/>
</dbReference>
<dbReference type="InterPro" id="IPR027417">
    <property type="entry name" value="P-loop_NTPase"/>
</dbReference>
<reference evidence="9 10" key="1">
    <citation type="submission" date="2024-03" db="EMBL/GenBank/DDBJ databases">
        <title>The genome assembly and annotation of the cricket Gryllus longicercus Weissman &amp; Gray.</title>
        <authorList>
            <person name="Szrajer S."/>
            <person name="Gray D."/>
            <person name="Ylla G."/>
        </authorList>
    </citation>
    <scope>NUCLEOTIDE SEQUENCE [LARGE SCALE GENOMIC DNA]</scope>
    <source>
        <strain evidence="9">DAG 2021-001</strain>
        <tissue evidence="9">Whole body minus gut</tissue>
    </source>
</reference>
<dbReference type="InterPro" id="IPR007502">
    <property type="entry name" value="Helicase-assoc_dom"/>
</dbReference>
<dbReference type="Pfam" id="PF07717">
    <property type="entry name" value="OB_NTP_bind"/>
    <property type="match status" value="1"/>
</dbReference>
<dbReference type="GO" id="GO:0005524">
    <property type="term" value="F:ATP binding"/>
    <property type="evidence" value="ECO:0007669"/>
    <property type="project" value="UniProtKB-KW"/>
</dbReference>
<dbReference type="Pfam" id="PF04408">
    <property type="entry name" value="WHD_HA2"/>
    <property type="match status" value="1"/>
</dbReference>
<evidence type="ECO:0000256" key="5">
    <source>
        <dbReference type="ARBA" id="ARBA00022840"/>
    </source>
</evidence>
<dbReference type="Pfam" id="PF00271">
    <property type="entry name" value="Helicase_C"/>
    <property type="match status" value="1"/>
</dbReference>
<gene>
    <name evidence="9" type="ORF">R5R35_013734</name>
</gene>
<comment type="caution">
    <text evidence="9">The sequence shown here is derived from an EMBL/GenBank/DDBJ whole genome shotgun (WGS) entry which is preliminary data.</text>
</comment>
<dbReference type="SMART" id="SM00847">
    <property type="entry name" value="HA2"/>
    <property type="match status" value="1"/>
</dbReference>
<feature type="domain" description="Helicase ATP-binding" evidence="7">
    <location>
        <begin position="59"/>
        <end position="224"/>
    </location>
</feature>
<keyword evidence="10" id="KW-1185">Reference proteome</keyword>
<dbReference type="PANTHER" id="PTHR18934:SF136">
    <property type="entry name" value="ATP-DEPENDENT RNA HELICASE DHX35-RELATED"/>
    <property type="match status" value="1"/>
</dbReference>
<name>A0AAN9VXE7_9ORTH</name>
<dbReference type="EC" id="3.6.4.13" evidence="1"/>
<dbReference type="GO" id="GO:0016787">
    <property type="term" value="F:hydrolase activity"/>
    <property type="evidence" value="ECO:0007669"/>
    <property type="project" value="UniProtKB-KW"/>
</dbReference>
<dbReference type="InterPro" id="IPR001650">
    <property type="entry name" value="Helicase_C-like"/>
</dbReference>
<dbReference type="Proteomes" id="UP001378592">
    <property type="component" value="Unassembled WGS sequence"/>
</dbReference>
<dbReference type="Gene3D" id="1.20.120.1080">
    <property type="match status" value="1"/>
</dbReference>
<dbReference type="InterPro" id="IPR011545">
    <property type="entry name" value="DEAD/DEAH_box_helicase_dom"/>
</dbReference>
<dbReference type="PROSITE" id="PS51194">
    <property type="entry name" value="HELICASE_CTER"/>
    <property type="match status" value="1"/>
</dbReference>
<dbReference type="InterPro" id="IPR014001">
    <property type="entry name" value="Helicase_ATP-bd"/>
</dbReference>
<evidence type="ECO:0000256" key="4">
    <source>
        <dbReference type="ARBA" id="ARBA00022806"/>
    </source>
</evidence>
<dbReference type="InterPro" id="IPR048333">
    <property type="entry name" value="HA2_WH"/>
</dbReference>
<dbReference type="EMBL" id="JAZDUA010000066">
    <property type="protein sequence ID" value="KAK7869960.1"/>
    <property type="molecule type" value="Genomic_DNA"/>
</dbReference>
<evidence type="ECO:0000313" key="10">
    <source>
        <dbReference type="Proteomes" id="UP001378592"/>
    </source>
</evidence>